<dbReference type="EMBL" id="LR798231">
    <property type="protein sequence ID" value="CAB5208889.1"/>
    <property type="molecule type" value="Genomic_DNA"/>
</dbReference>
<dbReference type="EMBL" id="LR796187">
    <property type="protein sequence ID" value="CAB4126004.1"/>
    <property type="molecule type" value="Genomic_DNA"/>
</dbReference>
<reference evidence="1" key="1">
    <citation type="submission" date="2020-04" db="EMBL/GenBank/DDBJ databases">
        <authorList>
            <person name="Chiriac C."/>
            <person name="Salcher M."/>
            <person name="Ghai R."/>
            <person name="Kavagutti S V."/>
        </authorList>
    </citation>
    <scope>NUCLEOTIDE SEQUENCE</scope>
</reference>
<organism evidence="1">
    <name type="scientific">uncultured Caudovirales phage</name>
    <dbReference type="NCBI Taxonomy" id="2100421"/>
    <lineage>
        <taxon>Viruses</taxon>
        <taxon>Duplodnaviria</taxon>
        <taxon>Heunggongvirae</taxon>
        <taxon>Uroviricota</taxon>
        <taxon>Caudoviricetes</taxon>
        <taxon>Peduoviridae</taxon>
        <taxon>Maltschvirus</taxon>
        <taxon>Maltschvirus maltsch</taxon>
    </lineage>
</organism>
<gene>
    <name evidence="2" type="ORF">UFOVP181_234</name>
    <name evidence="1" type="ORF">UFOVP57_405</name>
</gene>
<proteinExistence type="predicted"/>
<sequence length="80" mass="9648">MIMPIPIYSSDETEFFYRRATWEKTFVLWPRTCDQSGKRIWLEYAYKGTRMITGPGDPVFLFRWVNRKEYVFAQLKGIIT</sequence>
<protein>
    <submittedName>
        <fullName evidence="1">Uncharacterized protein</fullName>
    </submittedName>
</protein>
<evidence type="ECO:0000313" key="1">
    <source>
        <dbReference type="EMBL" id="CAB4126004.1"/>
    </source>
</evidence>
<accession>A0A6J5KUE5</accession>
<name>A0A6J5KUE5_9CAUD</name>
<evidence type="ECO:0000313" key="2">
    <source>
        <dbReference type="EMBL" id="CAB5208889.1"/>
    </source>
</evidence>